<dbReference type="EMBL" id="BK016109">
    <property type="protein sequence ID" value="DAF95646.1"/>
    <property type="molecule type" value="Genomic_DNA"/>
</dbReference>
<evidence type="ECO:0000313" key="1">
    <source>
        <dbReference type="EMBL" id="DAF95646.1"/>
    </source>
</evidence>
<sequence length="104" mass="12339">MKKLLFALLVSMSVNAGVFSNDDQYNYYVLCKDQNKELILRARNKEDQTIKYDYYSDEFGFNEYYSGEFVEIINMKCVTIITDKKYKTNKLSDFFTTLEEVKSE</sequence>
<accession>A0A8S5UMP1</accession>
<reference evidence="1" key="1">
    <citation type="journal article" date="2021" name="Proc. Natl. Acad. Sci. U.S.A.">
        <title>A Catalog of Tens of Thousands of Viruses from Human Metagenomes Reveals Hidden Associations with Chronic Diseases.</title>
        <authorList>
            <person name="Tisza M.J."/>
            <person name="Buck C.B."/>
        </authorList>
    </citation>
    <scope>NUCLEOTIDE SEQUENCE</scope>
    <source>
        <strain evidence="1">CtCo31</strain>
    </source>
</reference>
<organism evidence="1">
    <name type="scientific">Myoviridae sp. ctCo31</name>
    <dbReference type="NCBI Taxonomy" id="2825053"/>
    <lineage>
        <taxon>Viruses</taxon>
        <taxon>Duplodnaviria</taxon>
        <taxon>Heunggongvirae</taxon>
        <taxon>Uroviricota</taxon>
        <taxon>Caudoviricetes</taxon>
    </lineage>
</organism>
<name>A0A8S5UMP1_9CAUD</name>
<protein>
    <submittedName>
        <fullName evidence="1">Uncharacterized protein</fullName>
    </submittedName>
</protein>
<proteinExistence type="predicted"/>